<gene>
    <name evidence="1" type="ordered locus">AFE_1481</name>
</gene>
<proteinExistence type="predicted"/>
<dbReference type="KEGG" id="afr:AFE_1481"/>
<sequence>MLYHGNLMLIPAGFATEFVRHRRFDEARTRKR</sequence>
<organism evidence="1 2">
    <name type="scientific">Acidithiobacillus ferrooxidans (strain ATCC 23270 / DSM 14882 / CIP 104768 / NCIMB 8455)</name>
    <name type="common">Ferrobacillus ferrooxidans (strain ATCC 23270)</name>
    <dbReference type="NCBI Taxonomy" id="243159"/>
    <lineage>
        <taxon>Bacteria</taxon>
        <taxon>Pseudomonadati</taxon>
        <taxon>Pseudomonadota</taxon>
        <taxon>Acidithiobacillia</taxon>
        <taxon>Acidithiobacillales</taxon>
        <taxon>Acidithiobacillaceae</taxon>
        <taxon>Acidithiobacillus</taxon>
    </lineage>
</organism>
<dbReference type="EMBL" id="CP001219">
    <property type="protein sequence ID" value="ACK78818.1"/>
    <property type="molecule type" value="Genomic_DNA"/>
</dbReference>
<dbReference type="STRING" id="243159.AFE_1481"/>
<dbReference type="Proteomes" id="UP000001362">
    <property type="component" value="Chromosome"/>
</dbReference>
<dbReference type="HOGENOM" id="CLU_3387592_0_0_6"/>
<evidence type="ECO:0000313" key="1">
    <source>
        <dbReference type="EMBL" id="ACK78818.1"/>
    </source>
</evidence>
<accession>B7JA58</accession>
<dbReference type="PaxDb" id="243159-AFE_1481"/>
<name>B7JA58_ACIF2</name>
<reference evidence="1 2" key="1">
    <citation type="journal article" date="2008" name="BMC Genomics">
        <title>Acidithiobacillus ferrooxidans metabolism: from genome sequence to industrial applications.</title>
        <authorList>
            <person name="Valdes J."/>
            <person name="Pedroso I."/>
            <person name="Quatrini R."/>
            <person name="Dodson R.J."/>
            <person name="Tettelin H."/>
            <person name="Blake R.II."/>
            <person name="Eisen J.A."/>
            <person name="Holmes D.S."/>
        </authorList>
    </citation>
    <scope>NUCLEOTIDE SEQUENCE [LARGE SCALE GENOMIC DNA]</scope>
    <source>
        <strain evidence="2">ATCC 23270 / DSM 14882 / CIP 104768 / NCIMB 8455</strain>
    </source>
</reference>
<evidence type="ECO:0000313" key="2">
    <source>
        <dbReference type="Proteomes" id="UP000001362"/>
    </source>
</evidence>
<protein>
    <submittedName>
        <fullName evidence="1">Uncharacterized protein</fullName>
    </submittedName>
</protein>
<dbReference type="AlphaFoldDB" id="B7JA58"/>
<keyword evidence="2" id="KW-1185">Reference proteome</keyword>